<evidence type="ECO:0000313" key="2">
    <source>
        <dbReference type="EMBL" id="KYF55511.1"/>
    </source>
</evidence>
<dbReference type="Proteomes" id="UP000075604">
    <property type="component" value="Unassembled WGS sequence"/>
</dbReference>
<accession>A0A150PIG4</accession>
<organism evidence="2 3">
    <name type="scientific">Sorangium cellulosum</name>
    <name type="common">Polyangium cellulosum</name>
    <dbReference type="NCBI Taxonomy" id="56"/>
    <lineage>
        <taxon>Bacteria</taxon>
        <taxon>Pseudomonadati</taxon>
        <taxon>Myxococcota</taxon>
        <taxon>Polyangia</taxon>
        <taxon>Polyangiales</taxon>
        <taxon>Polyangiaceae</taxon>
        <taxon>Sorangium</taxon>
    </lineage>
</organism>
<proteinExistence type="predicted"/>
<dbReference type="InterPro" id="IPR037523">
    <property type="entry name" value="VOC_core"/>
</dbReference>
<name>A0A150PIG4_SORCE</name>
<dbReference type="InterPro" id="IPR029068">
    <property type="entry name" value="Glyas_Bleomycin-R_OHBP_Dase"/>
</dbReference>
<reference evidence="2 3" key="1">
    <citation type="submission" date="2014-02" db="EMBL/GenBank/DDBJ databases">
        <title>The small core and large imbalanced accessory genome model reveals a collaborative survival strategy of Sorangium cellulosum strains in nature.</title>
        <authorList>
            <person name="Han K."/>
            <person name="Peng R."/>
            <person name="Blom J."/>
            <person name="Li Y.-Z."/>
        </authorList>
    </citation>
    <scope>NUCLEOTIDE SEQUENCE [LARGE SCALE GENOMIC DNA]</scope>
    <source>
        <strain evidence="2 3">So0157-18</strain>
    </source>
</reference>
<dbReference type="Pfam" id="PF18029">
    <property type="entry name" value="Glyoxalase_6"/>
    <property type="match status" value="1"/>
</dbReference>
<evidence type="ECO:0000259" key="1">
    <source>
        <dbReference type="PROSITE" id="PS51819"/>
    </source>
</evidence>
<evidence type="ECO:0000313" key="3">
    <source>
        <dbReference type="Proteomes" id="UP000075604"/>
    </source>
</evidence>
<comment type="caution">
    <text evidence="2">The sequence shown here is derived from an EMBL/GenBank/DDBJ whole genome shotgun (WGS) entry which is preliminary data.</text>
</comment>
<dbReference type="PROSITE" id="PS51819">
    <property type="entry name" value="VOC"/>
    <property type="match status" value="1"/>
</dbReference>
<dbReference type="Gene3D" id="3.10.180.10">
    <property type="entry name" value="2,3-Dihydroxybiphenyl 1,2-Dioxygenase, domain 1"/>
    <property type="match status" value="1"/>
</dbReference>
<dbReference type="InterPro" id="IPR041581">
    <property type="entry name" value="Glyoxalase_6"/>
</dbReference>
<protein>
    <submittedName>
        <fullName evidence="2">Glyoxalase</fullName>
    </submittedName>
</protein>
<gene>
    <name evidence="2" type="ORF">BE04_35820</name>
</gene>
<feature type="domain" description="VOC" evidence="1">
    <location>
        <begin position="1"/>
        <end position="124"/>
    </location>
</feature>
<dbReference type="AlphaFoldDB" id="A0A150PIG4"/>
<dbReference type="CDD" id="cd06587">
    <property type="entry name" value="VOC"/>
    <property type="match status" value="1"/>
</dbReference>
<dbReference type="SUPFAM" id="SSF54593">
    <property type="entry name" value="Glyoxalase/Bleomycin resistance protein/Dihydroxybiphenyl dioxygenase"/>
    <property type="match status" value="1"/>
</dbReference>
<dbReference type="EMBL" id="JELX01002402">
    <property type="protein sequence ID" value="KYF55511.1"/>
    <property type="molecule type" value="Genomic_DNA"/>
</dbReference>
<sequence>MSDLLVNIDVPEIEPAIAFYTRAFGLRVGRRFGGAFVELLGAAAPIYLLEKPAGSAPAAGASPRDYRRHWTPVHLDFVVDDLEAAARRAQEAGAVPEADIEVAAWGRMLRLADPFGHGVCLLQFSGRGYDEIATPG</sequence>